<dbReference type="InterPro" id="IPR047151">
    <property type="entry name" value="RNZ2-like"/>
</dbReference>
<feature type="compositionally biased region" description="Low complexity" evidence="11">
    <location>
        <begin position="941"/>
        <end position="958"/>
    </location>
</feature>
<dbReference type="Gene3D" id="3.60.15.10">
    <property type="entry name" value="Ribonuclease Z/Hydroxyacylglutathione hydrolase-like"/>
    <property type="match status" value="2"/>
</dbReference>
<dbReference type="GeneID" id="19967826"/>
<dbReference type="InParanoid" id="W2SE29"/>
<evidence type="ECO:0000256" key="10">
    <source>
        <dbReference type="ARBA" id="ARBA00022833"/>
    </source>
</evidence>
<dbReference type="GO" id="GO:1990180">
    <property type="term" value="P:mitochondrial tRNA 3'-end processing"/>
    <property type="evidence" value="ECO:0007669"/>
    <property type="project" value="TreeGrafter"/>
</dbReference>
<comment type="similarity">
    <text evidence="3">Belongs to the RNase Z family.</text>
</comment>
<evidence type="ECO:0000256" key="3">
    <source>
        <dbReference type="ARBA" id="ARBA00007823"/>
    </source>
</evidence>
<evidence type="ECO:0000313" key="14">
    <source>
        <dbReference type="EMBL" id="ETN46303.1"/>
    </source>
</evidence>
<dbReference type="GO" id="GO:0042781">
    <property type="term" value="F:3'-tRNA processing endoribonuclease activity"/>
    <property type="evidence" value="ECO:0007669"/>
    <property type="project" value="UniProtKB-EC"/>
</dbReference>
<evidence type="ECO:0000256" key="1">
    <source>
        <dbReference type="ARBA" id="ARBA00000402"/>
    </source>
</evidence>
<dbReference type="CDD" id="cd07718">
    <property type="entry name" value="RNaseZ_ELAC1_ELAC2-C-term-like_MBL-fold"/>
    <property type="match status" value="1"/>
</dbReference>
<dbReference type="EC" id="3.1.26.11" evidence="4"/>
<feature type="compositionally biased region" description="Low complexity" evidence="11">
    <location>
        <begin position="990"/>
        <end position="1013"/>
    </location>
</feature>
<dbReference type="SUPFAM" id="SSF56281">
    <property type="entry name" value="Metallo-hydrolase/oxidoreductase"/>
    <property type="match status" value="2"/>
</dbReference>
<dbReference type="RefSeq" id="XP_008711015.1">
    <property type="nucleotide sequence ID" value="XM_008712793.1"/>
</dbReference>
<evidence type="ECO:0000256" key="5">
    <source>
        <dbReference type="ARBA" id="ARBA00022694"/>
    </source>
</evidence>
<feature type="region of interest" description="Disordered" evidence="11">
    <location>
        <begin position="776"/>
        <end position="807"/>
    </location>
</feature>
<dbReference type="FunCoup" id="W2SE29">
    <property type="interactions" value="1183"/>
</dbReference>
<sequence>MTGTERQSYGIQILTAPTADTPGTSVALTFGRKRYLFGHLSEGTQRSLIQRSYGMRKLRNIFLTGITNWQTNGGLLGFILTIADVQAGERETDDSDRRPPIHIHSGPKLLHTLAAARRFIFRTGMPLTITESTCEASAWPSEPSYTDENIRVWSIPVKNASSDSANVSTPVTNPEVQREQDMRAKIVRDMFDSEWRRDRLIETPFKDVKMPAMVFIRDPETKELKGTHCPTHESASHIQPSQIVLVRNPWPASLVGSLPPASGLATDVSMSYVVRGHQQRGTFDPKKAIALGAKPGPIFSELTAGRSITLENGNIVTPEMVLGPQRISKGIAVFDLPSPEHFSYFKNLLSEAPPSSLDDIATVVWILGPGVAATEEFKNLLKSLDKLQHIVSDADTAPNKLSFESAALATTRLAKINPINFSVPVHSKDQYLDQSRRFVSSGVNVLPVQPGLKINLEPKYAIVSDEVPELDLDKLETLELPESIVKMQQPPRSSDLPPGDALTEPELITLGTGSAMPSKYRNVSATLVRLPHKQGNFLLDCGENTLGQLRRTFPADELQEVLRNLQGIWISHLHADHHLGTISVLQARAKAFDALGPEGRTADRTIYLMSEQNMIDFVREYSSVEPSLLSSSGYVPLVCTPQEGPTLDSQPFDLAASSSSLQRIETVKVSHCAGAQAVSLTFKSGFKVSYSGDCRPSYNFCRVGLDSDVLIHEATFDDEMQGDAIAKKHSTTAEALGIAVKMRAKNVLLTHFSQRYSKIPNLSNVKAADEIQYEEGNASQDAEPIEGVDGAPSVDEASRPAARAKKPAPLLRSLASNLPIAIAFDFMRIKVSEIAAAKQYYPAIQVMFELHEALNEERREEARKAQESVAKTKTAKKQGWQLEKEKGTGKKAKKGEKKEEGGMPTKANGERPSSFRPGRNGPIVETTQKNPQTPSHKRTVASSQGSRDASPSSSPPAAVTTMSKRALKKAAKRAATEQILGDFAKKRKATATTAAAAAAAAAAAGDAGAAGDANGEPSSGSGTAASLDAPGNKGRGESGPQRTL</sequence>
<dbReference type="PANTHER" id="PTHR12553:SF49">
    <property type="entry name" value="ZINC PHOSPHODIESTERASE ELAC PROTEIN 2"/>
    <property type="match status" value="1"/>
</dbReference>
<dbReference type="Proteomes" id="UP000030752">
    <property type="component" value="Unassembled WGS sequence"/>
</dbReference>
<comment type="catalytic activity">
    <reaction evidence="1">
        <text>Endonucleolytic cleavage of RNA, removing extra 3' nucleotides from tRNA precursor, generating 3' termini of tRNAs. A 3'-hydroxy group is left at the tRNA terminus and a 5'-phosphoryl group is left at the trailer molecule.</text>
        <dbReference type="EC" id="3.1.26.11"/>
    </reaction>
</comment>
<feature type="compositionally biased region" description="Polar residues" evidence="11">
    <location>
        <begin position="925"/>
        <end position="934"/>
    </location>
</feature>
<dbReference type="InterPro" id="IPR001279">
    <property type="entry name" value="Metallo-B-lactamas"/>
</dbReference>
<comment type="cofactor">
    <cofactor evidence="2">
        <name>Zn(2+)</name>
        <dbReference type="ChEBI" id="CHEBI:29105"/>
    </cofactor>
</comment>
<dbReference type="GO" id="GO:0046872">
    <property type="term" value="F:metal ion binding"/>
    <property type="evidence" value="ECO:0007669"/>
    <property type="project" value="UniProtKB-KW"/>
</dbReference>
<keyword evidence="7" id="KW-0479">Metal-binding</keyword>
<dbReference type="HOGENOM" id="CLU_006220_0_0_1"/>
<evidence type="ECO:0000256" key="8">
    <source>
        <dbReference type="ARBA" id="ARBA00022759"/>
    </source>
</evidence>
<dbReference type="GO" id="GO:0005739">
    <property type="term" value="C:mitochondrion"/>
    <property type="evidence" value="ECO:0007669"/>
    <property type="project" value="TreeGrafter"/>
</dbReference>
<keyword evidence="9" id="KW-0378">Hydrolase</keyword>
<evidence type="ECO:0000259" key="13">
    <source>
        <dbReference type="Pfam" id="PF13691"/>
    </source>
</evidence>
<evidence type="ECO:0000259" key="12">
    <source>
        <dbReference type="Pfam" id="PF12706"/>
    </source>
</evidence>
<evidence type="ECO:0000256" key="2">
    <source>
        <dbReference type="ARBA" id="ARBA00001947"/>
    </source>
</evidence>
<evidence type="ECO:0000256" key="4">
    <source>
        <dbReference type="ARBA" id="ARBA00012477"/>
    </source>
</evidence>
<keyword evidence="5" id="KW-0819">tRNA processing</keyword>
<feature type="domain" description="Metallo-beta-lactamase" evidence="12">
    <location>
        <begin position="536"/>
        <end position="752"/>
    </location>
</feature>
<dbReference type="AlphaFoldDB" id="W2SE29"/>
<reference evidence="14 15" key="1">
    <citation type="submission" date="2013-03" db="EMBL/GenBank/DDBJ databases">
        <title>The Genome Sequence of Phialophora europaea CBS 101466.</title>
        <authorList>
            <consortium name="The Broad Institute Genomics Platform"/>
            <person name="Cuomo C."/>
            <person name="de Hoog S."/>
            <person name="Gorbushina A."/>
            <person name="Walker B."/>
            <person name="Young S.K."/>
            <person name="Zeng Q."/>
            <person name="Gargeya S."/>
            <person name="Fitzgerald M."/>
            <person name="Haas B."/>
            <person name="Abouelleil A."/>
            <person name="Allen A.W."/>
            <person name="Alvarado L."/>
            <person name="Arachchi H.M."/>
            <person name="Berlin A.M."/>
            <person name="Chapman S.B."/>
            <person name="Gainer-Dewar J."/>
            <person name="Goldberg J."/>
            <person name="Griggs A."/>
            <person name="Gujja S."/>
            <person name="Hansen M."/>
            <person name="Howarth C."/>
            <person name="Imamovic A."/>
            <person name="Ireland A."/>
            <person name="Larimer J."/>
            <person name="McCowan C."/>
            <person name="Murphy C."/>
            <person name="Pearson M."/>
            <person name="Poon T.W."/>
            <person name="Priest M."/>
            <person name="Roberts A."/>
            <person name="Saif S."/>
            <person name="Shea T."/>
            <person name="Sisk P."/>
            <person name="Sykes S."/>
            <person name="Wortman J."/>
            <person name="Nusbaum C."/>
            <person name="Birren B."/>
        </authorList>
    </citation>
    <scope>NUCLEOTIDE SEQUENCE [LARGE SCALE GENOMIC DNA]</scope>
    <source>
        <strain evidence="14 15">CBS 101466</strain>
    </source>
</reference>
<proteinExistence type="inferred from homology"/>
<keyword evidence="10" id="KW-0862">Zinc</keyword>
<evidence type="ECO:0000256" key="9">
    <source>
        <dbReference type="ARBA" id="ARBA00022801"/>
    </source>
</evidence>
<evidence type="ECO:0000256" key="11">
    <source>
        <dbReference type="SAM" id="MobiDB-lite"/>
    </source>
</evidence>
<protein>
    <recommendedName>
        <fullName evidence="4">ribonuclease Z</fullName>
        <ecNumber evidence="4">3.1.26.11</ecNumber>
    </recommendedName>
</protein>
<dbReference type="eggNOG" id="KOG2121">
    <property type="taxonomic scope" value="Eukaryota"/>
</dbReference>
<dbReference type="PANTHER" id="PTHR12553">
    <property type="entry name" value="ZINC PHOSPHODIESTERASE ELAC PROTEIN 2"/>
    <property type="match status" value="1"/>
</dbReference>
<dbReference type="VEuPathDB" id="FungiDB:HMPREF1541_00487"/>
<dbReference type="EMBL" id="KB822711">
    <property type="protein sequence ID" value="ETN46303.1"/>
    <property type="molecule type" value="Genomic_DNA"/>
</dbReference>
<evidence type="ECO:0000256" key="6">
    <source>
        <dbReference type="ARBA" id="ARBA00022722"/>
    </source>
</evidence>
<feature type="region of interest" description="Disordered" evidence="11">
    <location>
        <begin position="859"/>
        <end position="1044"/>
    </location>
</feature>
<dbReference type="STRING" id="1220924.W2SE29"/>
<keyword evidence="8" id="KW-0255">Endonuclease</keyword>
<evidence type="ECO:0000256" key="7">
    <source>
        <dbReference type="ARBA" id="ARBA00022723"/>
    </source>
</evidence>
<dbReference type="OrthoDB" id="527344at2759"/>
<accession>W2SE29</accession>
<keyword evidence="6" id="KW-0540">Nuclease</keyword>
<dbReference type="InterPro" id="IPR036866">
    <property type="entry name" value="RibonucZ/Hydroxyglut_hydro"/>
</dbReference>
<feature type="domain" description="tRNase Z endonuclease" evidence="13">
    <location>
        <begin position="12"/>
        <end position="74"/>
    </location>
</feature>
<gene>
    <name evidence="14" type="ORF">HMPREF1541_00487</name>
</gene>
<keyword evidence="15" id="KW-1185">Reference proteome</keyword>
<organism evidence="14 15">
    <name type="scientific">Cyphellophora europaea (strain CBS 101466)</name>
    <name type="common">Phialophora europaea</name>
    <dbReference type="NCBI Taxonomy" id="1220924"/>
    <lineage>
        <taxon>Eukaryota</taxon>
        <taxon>Fungi</taxon>
        <taxon>Dikarya</taxon>
        <taxon>Ascomycota</taxon>
        <taxon>Pezizomycotina</taxon>
        <taxon>Eurotiomycetes</taxon>
        <taxon>Chaetothyriomycetidae</taxon>
        <taxon>Chaetothyriales</taxon>
        <taxon>Cyphellophoraceae</taxon>
        <taxon>Cyphellophora</taxon>
    </lineage>
</organism>
<dbReference type="InterPro" id="IPR027794">
    <property type="entry name" value="tRNase_Z_dom"/>
</dbReference>
<name>W2SE29_CYPE1</name>
<evidence type="ECO:0000313" key="15">
    <source>
        <dbReference type="Proteomes" id="UP000030752"/>
    </source>
</evidence>
<dbReference type="Pfam" id="PF13691">
    <property type="entry name" value="Lactamase_B_4"/>
    <property type="match status" value="1"/>
</dbReference>
<dbReference type="Pfam" id="PF12706">
    <property type="entry name" value="Lactamase_B_2"/>
    <property type="match status" value="1"/>
</dbReference>